<protein>
    <submittedName>
        <fullName evidence="1">Uncharacterized protein</fullName>
    </submittedName>
</protein>
<accession>A0A9W6SHR2</accession>
<evidence type="ECO:0000313" key="1">
    <source>
        <dbReference type="EMBL" id="GLY92427.1"/>
    </source>
</evidence>
<dbReference type="EMBL" id="BSTK01000028">
    <property type="protein sequence ID" value="GLY92427.1"/>
    <property type="molecule type" value="Genomic_DNA"/>
</dbReference>
<comment type="caution">
    <text evidence="1">The sequence shown here is derived from an EMBL/GenBank/DDBJ whole genome shotgun (WGS) entry which is preliminary data.</text>
</comment>
<proteinExistence type="predicted"/>
<gene>
    <name evidence="1" type="ORF">Airi02_103550</name>
</gene>
<dbReference type="AlphaFoldDB" id="A0A9W6SHR2"/>
<sequence length="84" mass="9296">MLNTLCSFDLVPASDYLDLDWADEGLIRMCEHTGIGDVSALRRATDGDAEVNPAALYMVMEQPALRDFYAAAADRRLAIVVWCD</sequence>
<keyword evidence="2" id="KW-1185">Reference proteome</keyword>
<dbReference type="Proteomes" id="UP001165074">
    <property type="component" value="Unassembled WGS sequence"/>
</dbReference>
<evidence type="ECO:0000313" key="2">
    <source>
        <dbReference type="Proteomes" id="UP001165074"/>
    </source>
</evidence>
<name>A0A9W6SHR2_9ACTN</name>
<organism evidence="1 2">
    <name type="scientific">Actinoallomurus iriomotensis</name>
    <dbReference type="NCBI Taxonomy" id="478107"/>
    <lineage>
        <taxon>Bacteria</taxon>
        <taxon>Bacillati</taxon>
        <taxon>Actinomycetota</taxon>
        <taxon>Actinomycetes</taxon>
        <taxon>Streptosporangiales</taxon>
        <taxon>Thermomonosporaceae</taxon>
        <taxon>Actinoallomurus</taxon>
    </lineage>
</organism>
<reference evidence="1" key="1">
    <citation type="submission" date="2023-03" db="EMBL/GenBank/DDBJ databases">
        <title>Actinoallomurus iriomotensis NBRC 103684.</title>
        <authorList>
            <person name="Ichikawa N."/>
            <person name="Sato H."/>
            <person name="Tonouchi N."/>
        </authorList>
    </citation>
    <scope>NUCLEOTIDE SEQUENCE</scope>
    <source>
        <strain evidence="1">NBRC 103684</strain>
    </source>
</reference>